<evidence type="ECO:0000313" key="2">
    <source>
        <dbReference type="Proteomes" id="UP000281564"/>
    </source>
</evidence>
<name>A0A3A6QNY5_9EURY</name>
<comment type="caution">
    <text evidence="1">The sequence shown here is derived from an EMBL/GenBank/DDBJ whole genome shotgun (WGS) entry which is preliminary data.</text>
</comment>
<dbReference type="RefSeq" id="WP_120084207.1">
    <property type="nucleotide sequence ID" value="NZ_QMDW01000007.1"/>
</dbReference>
<proteinExistence type="predicted"/>
<gene>
    <name evidence="1" type="ORF">DP106_06590</name>
</gene>
<sequence>MAHIDVDTLLPNGHVKELVADGEMTQLTRGQTYADEGDTFEIDGDTYAVTTVEELTLGELTDEDAQREGSADLDAYKKRLVRAHGGDFEWDDDAAVVRHRFEAQ</sequence>
<dbReference type="CDD" id="cd06552">
    <property type="entry name" value="ASCH_yqfb_like"/>
    <property type="match status" value="1"/>
</dbReference>
<organism evidence="1 2">
    <name type="scientific">Halonotius pteroides</name>
    <dbReference type="NCBI Taxonomy" id="268735"/>
    <lineage>
        <taxon>Archaea</taxon>
        <taxon>Methanobacteriati</taxon>
        <taxon>Methanobacteriota</taxon>
        <taxon>Stenosarchaea group</taxon>
        <taxon>Halobacteria</taxon>
        <taxon>Halobacteriales</taxon>
        <taxon>Haloferacaceae</taxon>
        <taxon>Halonotius</taxon>
    </lineage>
</organism>
<dbReference type="Proteomes" id="UP000281564">
    <property type="component" value="Unassembled WGS sequence"/>
</dbReference>
<dbReference type="AlphaFoldDB" id="A0A3A6QNY5"/>
<accession>A0A3A6QNY5</accession>
<protein>
    <submittedName>
        <fullName evidence="1">ASCH domain-containing protein</fullName>
    </submittedName>
</protein>
<dbReference type="OrthoDB" id="359403at2157"/>
<reference evidence="1 2" key="1">
    <citation type="submission" date="2018-06" db="EMBL/GenBank/DDBJ databases">
        <title>Halonotius sp. F13-13 a new haloarchaeeon isolated from a solar saltern from Isla Cristina, Huelva, Spain.</title>
        <authorList>
            <person name="Duran-Viseras A."/>
            <person name="Sanchez-Porro C."/>
            <person name="Ventosa A."/>
        </authorList>
    </citation>
    <scope>NUCLEOTIDE SEQUENCE [LARGE SCALE GENOMIC DNA]</scope>
    <source>
        <strain evidence="1 2">CECT 7525</strain>
    </source>
</reference>
<dbReference type="InterPro" id="IPR015947">
    <property type="entry name" value="PUA-like_sf"/>
</dbReference>
<dbReference type="SUPFAM" id="SSF88697">
    <property type="entry name" value="PUA domain-like"/>
    <property type="match status" value="1"/>
</dbReference>
<evidence type="ECO:0000313" key="1">
    <source>
        <dbReference type="EMBL" id="RJX50134.1"/>
    </source>
</evidence>
<dbReference type="EMBL" id="QMDW01000007">
    <property type="protein sequence ID" value="RJX50134.1"/>
    <property type="molecule type" value="Genomic_DNA"/>
</dbReference>
<keyword evidence="2" id="KW-1185">Reference proteome</keyword>